<sequence>MTDTATKLPVKTDKSSAPSTSVSGPWAPFETLRHEMERLFDRFGGGRSRTMLARPTFDFDLSWPREMAFGTVPAVDIAERETEYEITAELPGLDEKDVEVKLANGALMIKGEKKEEKEEKEKDYYLSERRYGSFTRSFRVPDGVDADKIAASFTKGVLTVKLPKTAEAQSKEKKIAVTAA</sequence>
<evidence type="ECO:0000313" key="6">
    <source>
        <dbReference type="Proteomes" id="UP001155220"/>
    </source>
</evidence>
<evidence type="ECO:0000256" key="1">
    <source>
        <dbReference type="PROSITE-ProRule" id="PRU00285"/>
    </source>
</evidence>
<dbReference type="Proteomes" id="UP001155220">
    <property type="component" value="Unassembled WGS sequence"/>
</dbReference>
<dbReference type="Pfam" id="PF00011">
    <property type="entry name" value="HSP20"/>
    <property type="match status" value="1"/>
</dbReference>
<protein>
    <submittedName>
        <fullName evidence="5">Hsp20/alpha crystallin family protein</fullName>
    </submittedName>
</protein>
<evidence type="ECO:0000256" key="2">
    <source>
        <dbReference type="RuleBase" id="RU003616"/>
    </source>
</evidence>
<dbReference type="InterPro" id="IPR031107">
    <property type="entry name" value="Small_HSP"/>
</dbReference>
<comment type="similarity">
    <text evidence="1 2">Belongs to the small heat shock protein (HSP20) family.</text>
</comment>
<dbReference type="PROSITE" id="PS01031">
    <property type="entry name" value="SHSP"/>
    <property type="match status" value="1"/>
</dbReference>
<dbReference type="EMBL" id="JALHBS010000123">
    <property type="protein sequence ID" value="MCP3057089.1"/>
    <property type="molecule type" value="Genomic_DNA"/>
</dbReference>
<reference evidence="5" key="1">
    <citation type="submission" date="2022-03" db="EMBL/GenBank/DDBJ databases">
        <title>Aurantimonas Liuensis sp. Nov., isolated from the hadal seawater of the Mariana Trench.</title>
        <authorList>
            <person name="Liu R."/>
        </authorList>
    </citation>
    <scope>NUCLEOTIDE SEQUENCE</scope>
    <source>
        <strain evidence="5">LRZ36</strain>
    </source>
</reference>
<dbReference type="InterPro" id="IPR008978">
    <property type="entry name" value="HSP20-like_chaperone"/>
</dbReference>
<evidence type="ECO:0000313" key="5">
    <source>
        <dbReference type="EMBL" id="MCP3057089.1"/>
    </source>
</evidence>
<comment type="caution">
    <text evidence="5">The sequence shown here is derived from an EMBL/GenBank/DDBJ whole genome shotgun (WGS) entry which is preliminary data.</text>
</comment>
<feature type="domain" description="SHSP" evidence="4">
    <location>
        <begin position="66"/>
        <end position="180"/>
    </location>
</feature>
<proteinExistence type="inferred from homology"/>
<dbReference type="AlphaFoldDB" id="A0A9X2HHI6"/>
<dbReference type="InterPro" id="IPR002068">
    <property type="entry name" value="A-crystallin/Hsp20_dom"/>
</dbReference>
<gene>
    <name evidence="5" type="ORF">MJ956_18370</name>
</gene>
<dbReference type="CDD" id="cd06464">
    <property type="entry name" value="ACD_sHsps-like"/>
    <property type="match status" value="1"/>
</dbReference>
<evidence type="ECO:0000256" key="3">
    <source>
        <dbReference type="SAM" id="MobiDB-lite"/>
    </source>
</evidence>
<accession>A0A9X2HHI6</accession>
<dbReference type="Gene3D" id="2.60.40.790">
    <property type="match status" value="1"/>
</dbReference>
<name>A0A9X2HHI6_9HYPH</name>
<evidence type="ECO:0000259" key="4">
    <source>
        <dbReference type="PROSITE" id="PS01031"/>
    </source>
</evidence>
<feature type="region of interest" description="Disordered" evidence="3">
    <location>
        <begin position="1"/>
        <end position="28"/>
    </location>
</feature>
<keyword evidence="6" id="KW-1185">Reference proteome</keyword>
<dbReference type="RefSeq" id="WP_253965874.1">
    <property type="nucleotide sequence ID" value="NZ_JALHBS010000123.1"/>
</dbReference>
<organism evidence="5 6">
    <name type="scientific">Aurantimonas marianensis</name>
    <dbReference type="NCBI Taxonomy" id="2920428"/>
    <lineage>
        <taxon>Bacteria</taxon>
        <taxon>Pseudomonadati</taxon>
        <taxon>Pseudomonadota</taxon>
        <taxon>Alphaproteobacteria</taxon>
        <taxon>Hyphomicrobiales</taxon>
        <taxon>Aurantimonadaceae</taxon>
        <taxon>Aurantimonas</taxon>
    </lineage>
</organism>
<dbReference type="PANTHER" id="PTHR11527">
    <property type="entry name" value="HEAT-SHOCK PROTEIN 20 FAMILY MEMBER"/>
    <property type="match status" value="1"/>
</dbReference>
<dbReference type="SUPFAM" id="SSF49764">
    <property type="entry name" value="HSP20-like chaperones"/>
    <property type="match status" value="1"/>
</dbReference>